<comment type="caution">
    <text evidence="2">The sequence shown here is derived from an EMBL/GenBank/DDBJ whole genome shotgun (WGS) entry which is preliminary data.</text>
</comment>
<evidence type="ECO:0000313" key="3">
    <source>
        <dbReference type="Proteomes" id="UP000285883"/>
    </source>
</evidence>
<organism evidence="2 3">
    <name type="scientific">Phytophthora kernoviae</name>
    <dbReference type="NCBI Taxonomy" id="325452"/>
    <lineage>
        <taxon>Eukaryota</taxon>
        <taxon>Sar</taxon>
        <taxon>Stramenopiles</taxon>
        <taxon>Oomycota</taxon>
        <taxon>Peronosporomycetes</taxon>
        <taxon>Peronosporales</taxon>
        <taxon>Peronosporaceae</taxon>
        <taxon>Phytophthora</taxon>
    </lineage>
</organism>
<protein>
    <submittedName>
        <fullName evidence="2">Uncharacterized protein</fullName>
    </submittedName>
</protein>
<reference evidence="2 3" key="1">
    <citation type="submission" date="2018-07" db="EMBL/GenBank/DDBJ databases">
        <title>Genome sequencing of oomycete isolates from Chile give support for New Zealand origin for Phytophthora kernoviae and make available the first Nothophytophthora sp. genome.</title>
        <authorList>
            <person name="Studholme D.J."/>
            <person name="Sanfuentes E."/>
            <person name="Panda P."/>
            <person name="Hill R."/>
            <person name="Sambles C."/>
            <person name="Grant M."/>
            <person name="Williams N.M."/>
            <person name="Mcdougal R.L."/>
        </authorList>
    </citation>
    <scope>NUCLEOTIDE SEQUENCE [LARGE SCALE GENOMIC DNA]</scope>
    <source>
        <strain evidence="2">Chile2</strain>
    </source>
</reference>
<accession>A0A3R7IKC7</accession>
<feature type="compositionally biased region" description="Basic and acidic residues" evidence="1">
    <location>
        <begin position="67"/>
        <end position="79"/>
    </location>
</feature>
<gene>
    <name evidence="2" type="ORF">BBI17_009877</name>
</gene>
<dbReference type="AlphaFoldDB" id="A0A3R7IKC7"/>
<name>A0A3R7IKC7_9STRA</name>
<evidence type="ECO:0000313" key="2">
    <source>
        <dbReference type="EMBL" id="RLN26679.1"/>
    </source>
</evidence>
<dbReference type="EMBL" id="MAYM02001107">
    <property type="protein sequence ID" value="RLN26679.1"/>
    <property type="molecule type" value="Genomic_DNA"/>
</dbReference>
<feature type="region of interest" description="Disordered" evidence="1">
    <location>
        <begin position="48"/>
        <end position="79"/>
    </location>
</feature>
<sequence>MNVLSQPLQDIYLEIADECFLGLVSESSTDNDYDVAAPSANSYQAWLQDDGDDAEPSCARGNPSKNKGREVSADKKRKTTYDIRKEKKVKLTAKVEKMQKQLDELKYGVLVQQGEAAESNERVAAGNSVLQEFIQERHVGLANLQAMLATHAQQNIHSLHPVHTIIRLGYDRDERHKTLASLKARKLYEAMRFITARSQGLDPWSASAQEEWNNAPGGDFCLTVFEQTPIIGVNARDVHNACIDVSHNAEIIISEMFGTITIRENNEFDESEVTQMRLVTSTSQGNVVESNSVLFSEFVEGATDKDESYGIVVVDFVDSDELYPYRPEERVRQDTTTIFMVRSYMEAVPSPQDSAHNSSKTANKVKTEGRRKVVVGSRWTCSKVRRSNLNVSMNVMREMQESAVSFGDTMKTCIQQRLGKAQIWEVPDK</sequence>
<proteinExistence type="predicted"/>
<evidence type="ECO:0000256" key="1">
    <source>
        <dbReference type="SAM" id="MobiDB-lite"/>
    </source>
</evidence>
<dbReference type="Proteomes" id="UP000285883">
    <property type="component" value="Unassembled WGS sequence"/>
</dbReference>